<evidence type="ECO:0000313" key="2">
    <source>
        <dbReference type="Proteomes" id="UP000268094"/>
    </source>
</evidence>
<proteinExistence type="predicted"/>
<comment type="caution">
    <text evidence="1">The sequence shown here is derived from an EMBL/GenBank/DDBJ whole genome shotgun (WGS) entry which is preliminary data.</text>
</comment>
<evidence type="ECO:0000313" key="1">
    <source>
        <dbReference type="EMBL" id="RKG67470.1"/>
    </source>
</evidence>
<name>A0A3A8HJ91_9BACT</name>
<feature type="non-terminal residue" evidence="1">
    <location>
        <position position="142"/>
    </location>
</feature>
<organism evidence="1 2">
    <name type="scientific">Corallococcus terminator</name>
    <dbReference type="NCBI Taxonomy" id="2316733"/>
    <lineage>
        <taxon>Bacteria</taxon>
        <taxon>Pseudomonadati</taxon>
        <taxon>Myxococcota</taxon>
        <taxon>Myxococcia</taxon>
        <taxon>Myxococcales</taxon>
        <taxon>Cystobacterineae</taxon>
        <taxon>Myxococcaceae</taxon>
        <taxon>Corallococcus</taxon>
    </lineage>
</organism>
<dbReference type="Proteomes" id="UP000268094">
    <property type="component" value="Unassembled WGS sequence"/>
</dbReference>
<dbReference type="AlphaFoldDB" id="A0A3A8HJ91"/>
<accession>A0A3A8HJ91</accession>
<dbReference type="EMBL" id="RAVZ01000642">
    <property type="protein sequence ID" value="RKG67470.1"/>
    <property type="molecule type" value="Genomic_DNA"/>
</dbReference>
<keyword evidence="2" id="KW-1185">Reference proteome</keyword>
<sequence length="142" mass="16138">MSLADHIPMWACIREQEVTAVVTPAMDYVGGFELQPRDITYESAEGIEEFGEALRSFLASVEDEAVLRFVYRVDGDCRERVDAHESILAQTTEPLLQQYVAGHLAWLRQQPMRRVRLYIFFCLKGPTHALARGALGRLLPFP</sequence>
<reference evidence="2" key="1">
    <citation type="submission" date="2018-09" db="EMBL/GenBank/DDBJ databases">
        <authorList>
            <person name="Livingstone P.G."/>
            <person name="Whitworth D.E."/>
        </authorList>
    </citation>
    <scope>NUCLEOTIDE SEQUENCE [LARGE SCALE GENOMIC DNA]</scope>
    <source>
        <strain evidence="2">CA054A</strain>
    </source>
</reference>
<protein>
    <submittedName>
        <fullName evidence="1">Uncharacterized protein</fullName>
    </submittedName>
</protein>
<dbReference type="RefSeq" id="WP_147449134.1">
    <property type="nucleotide sequence ID" value="NZ_RAVZ01000642.1"/>
</dbReference>
<gene>
    <name evidence="1" type="ORF">D7V88_41075</name>
</gene>